<dbReference type="InterPro" id="IPR004358">
    <property type="entry name" value="Sig_transdc_His_kin-like_C"/>
</dbReference>
<dbReference type="SMART" id="SM00388">
    <property type="entry name" value="HisKA"/>
    <property type="match status" value="1"/>
</dbReference>
<dbReference type="Gene3D" id="1.10.287.130">
    <property type="match status" value="1"/>
</dbReference>
<dbReference type="PANTHER" id="PTHR43547:SF2">
    <property type="entry name" value="HYBRID SIGNAL TRANSDUCTION HISTIDINE KINASE C"/>
    <property type="match status" value="1"/>
</dbReference>
<evidence type="ECO:0000259" key="5">
    <source>
        <dbReference type="PROSITE" id="PS50109"/>
    </source>
</evidence>
<feature type="transmembrane region" description="Helical" evidence="4">
    <location>
        <begin position="79"/>
        <end position="100"/>
    </location>
</feature>
<dbReference type="EC" id="2.7.13.3" evidence="2"/>
<dbReference type="Pfam" id="PF02518">
    <property type="entry name" value="HATPase_c"/>
    <property type="match status" value="1"/>
</dbReference>
<dbReference type="Gene3D" id="3.30.565.10">
    <property type="entry name" value="Histidine kinase-like ATPase, C-terminal domain"/>
    <property type="match status" value="1"/>
</dbReference>
<evidence type="ECO:0000313" key="7">
    <source>
        <dbReference type="Proteomes" id="UP001336835"/>
    </source>
</evidence>
<feature type="transmembrane region" description="Helical" evidence="4">
    <location>
        <begin position="129"/>
        <end position="147"/>
    </location>
</feature>
<dbReference type="SMART" id="SM00387">
    <property type="entry name" value="HATPase_c"/>
    <property type="match status" value="1"/>
</dbReference>
<dbReference type="InterPro" id="IPR003661">
    <property type="entry name" value="HisK_dim/P_dom"/>
</dbReference>
<dbReference type="InterPro" id="IPR003594">
    <property type="entry name" value="HATPase_dom"/>
</dbReference>
<keyword evidence="3" id="KW-0597">Phosphoprotein</keyword>
<reference evidence="6 7" key="1">
    <citation type="submission" date="2024-01" db="EMBL/GenBank/DDBJ databases">
        <title>Pedobacter sp. nov., isolated from fresh soil.</title>
        <authorList>
            <person name="Le N.T.T."/>
        </authorList>
    </citation>
    <scope>NUCLEOTIDE SEQUENCE [LARGE SCALE GENOMIC DNA]</scope>
    <source>
        <strain evidence="6 7">KR3-3</strain>
    </source>
</reference>
<feature type="domain" description="Histidine kinase" evidence="5">
    <location>
        <begin position="216"/>
        <end position="431"/>
    </location>
</feature>
<comment type="caution">
    <text evidence="6">The sequence shown here is derived from an EMBL/GenBank/DDBJ whole genome shotgun (WGS) entry which is preliminary data.</text>
</comment>
<feature type="transmembrane region" description="Helical" evidence="4">
    <location>
        <begin position="52"/>
        <end position="72"/>
    </location>
</feature>
<dbReference type="PANTHER" id="PTHR43547">
    <property type="entry name" value="TWO-COMPONENT HISTIDINE KINASE"/>
    <property type="match status" value="1"/>
</dbReference>
<keyword evidence="4" id="KW-0472">Membrane</keyword>
<feature type="transmembrane region" description="Helical" evidence="4">
    <location>
        <begin position="28"/>
        <end position="46"/>
    </location>
</feature>
<sequence length="436" mass="49311">MKSLLNKFVRFWTGVIGKEYQYTLECRIFNAVSILAAITASVNAGVNFALGLAFYGFIMLPLIALLIFGYFLSRFKNRLSIAIGLFAIAFNLLCGITYFVSEASGGVNLFTFILIVFILTIVSDHKQFWIWIPFTLIVIAGLFFTEYQYPELVKQLYDTRQARLLDHVQTVFEVLLMITIITVFVKKSYYKEKWLAEQRFTSLEEINETKNKLFSIVAHDLNAPLSSIENYLSILNHVEMDAEEKASIEKSLLVSTKLTSEMLQNILSWSKDQMGGTLVNLKSVPIHDALYKTIQLKETLAKEKHITLVYVPQPHLVAMADTDLLQLIIRNLLNNAIKFCHNGGTILLETIDQDSQCLIRISDNGIGIGEEEKSQIFSLKHKGTYGTNKEKGVGLGLTLAKTYTDLQHGQIWFESEIGKGTTFYVSLPKPHFNSLS</sequence>
<dbReference type="RefSeq" id="WP_330107739.1">
    <property type="nucleotide sequence ID" value="NZ_JAZDQT010000001.1"/>
</dbReference>
<dbReference type="InterPro" id="IPR036890">
    <property type="entry name" value="HATPase_C_sf"/>
</dbReference>
<dbReference type="SUPFAM" id="SSF47384">
    <property type="entry name" value="Homodimeric domain of signal transducing histidine kinase"/>
    <property type="match status" value="1"/>
</dbReference>
<dbReference type="PROSITE" id="PS50109">
    <property type="entry name" value="HIS_KIN"/>
    <property type="match status" value="1"/>
</dbReference>
<accession>A0ABU7I7H1</accession>
<dbReference type="GO" id="GO:0016301">
    <property type="term" value="F:kinase activity"/>
    <property type="evidence" value="ECO:0007669"/>
    <property type="project" value="UniProtKB-KW"/>
</dbReference>
<name>A0ABU7I7H1_9SPHI</name>
<feature type="transmembrane region" description="Helical" evidence="4">
    <location>
        <begin position="167"/>
        <end position="185"/>
    </location>
</feature>
<proteinExistence type="predicted"/>
<evidence type="ECO:0000256" key="4">
    <source>
        <dbReference type="SAM" id="Phobius"/>
    </source>
</evidence>
<keyword evidence="6" id="KW-0418">Kinase</keyword>
<comment type="catalytic activity">
    <reaction evidence="1">
        <text>ATP + protein L-histidine = ADP + protein N-phospho-L-histidine.</text>
        <dbReference type="EC" id="2.7.13.3"/>
    </reaction>
</comment>
<evidence type="ECO:0000256" key="2">
    <source>
        <dbReference type="ARBA" id="ARBA00012438"/>
    </source>
</evidence>
<protein>
    <recommendedName>
        <fullName evidence="2">histidine kinase</fullName>
        <ecNumber evidence="2">2.7.13.3</ecNumber>
    </recommendedName>
</protein>
<dbReference type="SUPFAM" id="SSF55874">
    <property type="entry name" value="ATPase domain of HSP90 chaperone/DNA topoisomerase II/histidine kinase"/>
    <property type="match status" value="1"/>
</dbReference>
<organism evidence="6 7">
    <name type="scientific">Pedobacter albus</name>
    <dbReference type="NCBI Taxonomy" id="3113905"/>
    <lineage>
        <taxon>Bacteria</taxon>
        <taxon>Pseudomonadati</taxon>
        <taxon>Bacteroidota</taxon>
        <taxon>Sphingobacteriia</taxon>
        <taxon>Sphingobacteriales</taxon>
        <taxon>Sphingobacteriaceae</taxon>
        <taxon>Pedobacter</taxon>
    </lineage>
</organism>
<evidence type="ECO:0000313" key="6">
    <source>
        <dbReference type="EMBL" id="MEE1945398.1"/>
    </source>
</evidence>
<keyword evidence="4" id="KW-1133">Transmembrane helix</keyword>
<dbReference type="CDD" id="cd00082">
    <property type="entry name" value="HisKA"/>
    <property type="match status" value="1"/>
</dbReference>
<evidence type="ECO:0000256" key="3">
    <source>
        <dbReference type="ARBA" id="ARBA00022553"/>
    </source>
</evidence>
<keyword evidence="6" id="KW-0808">Transferase</keyword>
<dbReference type="EMBL" id="JAZDQT010000001">
    <property type="protein sequence ID" value="MEE1945398.1"/>
    <property type="molecule type" value="Genomic_DNA"/>
</dbReference>
<keyword evidence="7" id="KW-1185">Reference proteome</keyword>
<dbReference type="Proteomes" id="UP001336835">
    <property type="component" value="Unassembled WGS sequence"/>
</dbReference>
<keyword evidence="4" id="KW-0812">Transmembrane</keyword>
<dbReference type="PRINTS" id="PR00344">
    <property type="entry name" value="BCTRLSENSOR"/>
</dbReference>
<dbReference type="CDD" id="cd00075">
    <property type="entry name" value="HATPase"/>
    <property type="match status" value="1"/>
</dbReference>
<gene>
    <name evidence="6" type="ORF">VRU48_09780</name>
</gene>
<evidence type="ECO:0000256" key="1">
    <source>
        <dbReference type="ARBA" id="ARBA00000085"/>
    </source>
</evidence>
<dbReference type="InterPro" id="IPR036097">
    <property type="entry name" value="HisK_dim/P_sf"/>
</dbReference>
<feature type="transmembrane region" description="Helical" evidence="4">
    <location>
        <begin position="106"/>
        <end position="122"/>
    </location>
</feature>
<dbReference type="InterPro" id="IPR005467">
    <property type="entry name" value="His_kinase_dom"/>
</dbReference>